<dbReference type="Pfam" id="PF01239">
    <property type="entry name" value="PPTA"/>
    <property type="match status" value="2"/>
</dbReference>
<sequence>MAEENAMSCRILQTLENILKSDPELQEFGIIPTEDNTRNKSPVVYEEHNLGLESWCIKHVYQYACSTLFQNRELLLRNKLGYNKMENMNHILIGAILINPECTTFWNMKRNLVENDILKIEDELHFSKIVLTFKSKSFESFSYRRWLLKRQLEKFSANNLEIPMSLLQNEFAVTNMASEKIACNYHSWNHRLWCMEHIASNCQTISNIIYSELSYSQEWINNHISEHTGYHYRQYLIKLVRGHKKVVAVYDSYYNFVVKSLLKMMNDGDYSNLLTYLMGKPSRTRILEEKCSYVNYISILLYDLCVLVDKLNNLYPEHEALFYHRRFLVYHLLKVPYEYHGLELEAKSKNQFNILMVENKNITDSSTVVNVSENVDNRWPKLFKMSPKSELYNLYGIVSNCEKSFASKNCSVLQIAKYRKWLKHVVGFD</sequence>
<evidence type="ECO:0000313" key="5">
    <source>
        <dbReference type="EMBL" id="CAG9815332.1"/>
    </source>
</evidence>
<dbReference type="Gene3D" id="1.25.40.120">
    <property type="entry name" value="Protein prenylyltransferase"/>
    <property type="match status" value="1"/>
</dbReference>
<reference evidence="5" key="1">
    <citation type="submission" date="2022-01" db="EMBL/GenBank/DDBJ databases">
        <authorList>
            <person name="King R."/>
        </authorList>
    </citation>
    <scope>NUCLEOTIDE SEQUENCE</scope>
</reference>
<accession>A0A9N9SB62</accession>
<gene>
    <name evidence="5" type="ORF">PHAECO_LOCUS3259</name>
</gene>
<evidence type="ECO:0000313" key="6">
    <source>
        <dbReference type="Proteomes" id="UP001153737"/>
    </source>
</evidence>
<evidence type="ECO:0000256" key="4">
    <source>
        <dbReference type="ARBA" id="ARBA00022737"/>
    </source>
</evidence>
<dbReference type="PANTHER" id="PTHR11129:SF3">
    <property type="entry name" value="PROTEIN PRENYLTRANSFERASE ALPHA SUBUNIT REPEAT-CONTAINING PROTEIN 1"/>
    <property type="match status" value="1"/>
</dbReference>
<organism evidence="5 6">
    <name type="scientific">Phaedon cochleariae</name>
    <name type="common">Mustard beetle</name>
    <dbReference type="NCBI Taxonomy" id="80249"/>
    <lineage>
        <taxon>Eukaryota</taxon>
        <taxon>Metazoa</taxon>
        <taxon>Ecdysozoa</taxon>
        <taxon>Arthropoda</taxon>
        <taxon>Hexapoda</taxon>
        <taxon>Insecta</taxon>
        <taxon>Pterygota</taxon>
        <taxon>Neoptera</taxon>
        <taxon>Endopterygota</taxon>
        <taxon>Coleoptera</taxon>
        <taxon>Polyphaga</taxon>
        <taxon>Cucujiformia</taxon>
        <taxon>Chrysomeloidea</taxon>
        <taxon>Chrysomelidae</taxon>
        <taxon>Chrysomelinae</taxon>
        <taxon>Chrysomelini</taxon>
        <taxon>Phaedon</taxon>
    </lineage>
</organism>
<dbReference type="EMBL" id="OU896718">
    <property type="protein sequence ID" value="CAG9815332.1"/>
    <property type="molecule type" value="Genomic_DNA"/>
</dbReference>
<proteinExistence type="inferred from homology"/>
<evidence type="ECO:0000256" key="2">
    <source>
        <dbReference type="ARBA" id="ARBA00022602"/>
    </source>
</evidence>
<dbReference type="PROSITE" id="PS51147">
    <property type="entry name" value="PFTA"/>
    <property type="match status" value="1"/>
</dbReference>
<evidence type="ECO:0008006" key="7">
    <source>
        <dbReference type="Google" id="ProtNLM"/>
    </source>
</evidence>
<evidence type="ECO:0000256" key="3">
    <source>
        <dbReference type="ARBA" id="ARBA00022679"/>
    </source>
</evidence>
<protein>
    <recommendedName>
        <fullName evidence="7">Protein prenyltransferase alpha subunit repeat-containing protein 1</fullName>
    </recommendedName>
</protein>
<dbReference type="GO" id="GO:0008318">
    <property type="term" value="F:protein prenyltransferase activity"/>
    <property type="evidence" value="ECO:0007669"/>
    <property type="project" value="InterPro"/>
</dbReference>
<reference evidence="5" key="2">
    <citation type="submission" date="2022-10" db="EMBL/GenBank/DDBJ databases">
        <authorList>
            <consortium name="ENA_rothamsted_submissions"/>
            <consortium name="culmorum"/>
            <person name="King R."/>
        </authorList>
    </citation>
    <scope>NUCLEOTIDE SEQUENCE</scope>
</reference>
<dbReference type="InterPro" id="IPR002088">
    <property type="entry name" value="Prenyl_trans_a"/>
</dbReference>
<dbReference type="OrthoDB" id="5358702at2759"/>
<dbReference type="Proteomes" id="UP001153737">
    <property type="component" value="Chromosome 12"/>
</dbReference>
<dbReference type="PANTHER" id="PTHR11129">
    <property type="entry name" value="PROTEIN FARNESYLTRANSFERASE ALPHA SUBUNIT/RAB GERANYLGERANYL TRANSFERASE ALPHA SUBUNIT"/>
    <property type="match status" value="1"/>
</dbReference>
<keyword evidence="3" id="KW-0808">Transferase</keyword>
<name>A0A9N9SB62_PHACE</name>
<dbReference type="SUPFAM" id="SSF48439">
    <property type="entry name" value="Protein prenylyltransferase"/>
    <property type="match status" value="1"/>
</dbReference>
<keyword evidence="6" id="KW-1185">Reference proteome</keyword>
<keyword evidence="2" id="KW-0637">Prenyltransferase</keyword>
<comment type="similarity">
    <text evidence="1">Belongs to the protein prenyltransferase subunit alpha family.</text>
</comment>
<keyword evidence="4" id="KW-0677">Repeat</keyword>
<dbReference type="AlphaFoldDB" id="A0A9N9SB62"/>
<dbReference type="GO" id="GO:0005737">
    <property type="term" value="C:cytoplasm"/>
    <property type="evidence" value="ECO:0007669"/>
    <property type="project" value="TreeGrafter"/>
</dbReference>
<evidence type="ECO:0000256" key="1">
    <source>
        <dbReference type="ARBA" id="ARBA00006734"/>
    </source>
</evidence>